<dbReference type="PANTHER" id="PTHR33173">
    <property type="match status" value="1"/>
</dbReference>
<accession>A0A162DGL5</accession>
<protein>
    <recommendedName>
        <fullName evidence="3">PPPDE domain-containing protein</fullName>
    </recommendedName>
</protein>
<evidence type="ECO:0008006" key="3">
    <source>
        <dbReference type="Google" id="ProtNLM"/>
    </source>
</evidence>
<evidence type="ECO:0000313" key="1">
    <source>
        <dbReference type="EMBL" id="KZS11514.1"/>
    </source>
</evidence>
<proteinExistence type="predicted"/>
<keyword evidence="2" id="KW-1185">Reference proteome</keyword>
<comment type="caution">
    <text evidence="1">The sequence shown here is derived from an EMBL/GenBank/DDBJ whole genome shotgun (WGS) entry which is preliminary data.</text>
</comment>
<dbReference type="OrthoDB" id="6381337at2759"/>
<reference evidence="1 2" key="1">
    <citation type="submission" date="2016-03" db="EMBL/GenBank/DDBJ databases">
        <title>EvidentialGene: Evidence-directed Construction of Genes on Genomes.</title>
        <authorList>
            <person name="Gilbert D.G."/>
            <person name="Choi J.-H."/>
            <person name="Mockaitis K."/>
            <person name="Colbourne J."/>
            <person name="Pfrender M."/>
        </authorList>
    </citation>
    <scope>NUCLEOTIDE SEQUENCE [LARGE SCALE GENOMIC DNA]</scope>
    <source>
        <strain evidence="1 2">Xinb3</strain>
        <tissue evidence="1">Complete organism</tissue>
    </source>
</reference>
<organism evidence="1 2">
    <name type="scientific">Daphnia magna</name>
    <dbReference type="NCBI Taxonomy" id="35525"/>
    <lineage>
        <taxon>Eukaryota</taxon>
        <taxon>Metazoa</taxon>
        <taxon>Ecdysozoa</taxon>
        <taxon>Arthropoda</taxon>
        <taxon>Crustacea</taxon>
        <taxon>Branchiopoda</taxon>
        <taxon>Diplostraca</taxon>
        <taxon>Cladocera</taxon>
        <taxon>Anomopoda</taxon>
        <taxon>Daphniidae</taxon>
        <taxon>Daphnia</taxon>
    </lineage>
</organism>
<dbReference type="AlphaFoldDB" id="A0A162DGL5"/>
<sequence length="245" mass="28545">MSSSKSCAIVGSKFTKQLYFDPYADKSSTGGYRVTDEEFRIKLANVIDTEEKIKNASVYSHPLSSRQLTNAKAYNAFIIMETNDWWWSIEKNTEGITIQRSKYLKSVRDMYQRTKRTTGKTSRLEIHKGKTTQGNDITINELINYIWRKDCLNNVYHLLYANCQDFAAMVFDRIELPYDDTVYFDEAADQHDNDADSTSGFYMTVDKALDEVRRCGGSEPFTEHLESYKLRISFKQYVCNQYLMR</sequence>
<name>A0A162DGL5_9CRUS</name>
<dbReference type="PANTHER" id="PTHR33173:SF2">
    <property type="entry name" value="MYND-TYPE DOMAIN-CONTAINING PROTEIN"/>
    <property type="match status" value="1"/>
</dbReference>
<dbReference type="Proteomes" id="UP000076858">
    <property type="component" value="Unassembled WGS sequence"/>
</dbReference>
<gene>
    <name evidence="1" type="ORF">APZ42_024331</name>
</gene>
<evidence type="ECO:0000313" key="2">
    <source>
        <dbReference type="Proteomes" id="UP000076858"/>
    </source>
</evidence>
<dbReference type="EMBL" id="LRGB01001581">
    <property type="protein sequence ID" value="KZS11514.1"/>
    <property type="molecule type" value="Genomic_DNA"/>
</dbReference>